<proteinExistence type="predicted"/>
<evidence type="ECO:0000256" key="1">
    <source>
        <dbReference type="SAM" id="MobiDB-lite"/>
    </source>
</evidence>
<dbReference type="Proteomes" id="UP000031036">
    <property type="component" value="Unassembled WGS sequence"/>
</dbReference>
<reference evidence="2 3" key="1">
    <citation type="submission" date="2014-11" db="EMBL/GenBank/DDBJ databases">
        <title>Genetic blueprint of the zoonotic pathogen Toxocara canis.</title>
        <authorList>
            <person name="Zhu X.-Q."/>
            <person name="Korhonen P.K."/>
            <person name="Cai H."/>
            <person name="Young N.D."/>
            <person name="Nejsum P."/>
            <person name="von Samson-Himmelstjerna G."/>
            <person name="Boag P.R."/>
            <person name="Tan P."/>
            <person name="Li Q."/>
            <person name="Min J."/>
            <person name="Yang Y."/>
            <person name="Wang X."/>
            <person name="Fang X."/>
            <person name="Hall R.S."/>
            <person name="Hofmann A."/>
            <person name="Sternberg P.W."/>
            <person name="Jex A.R."/>
            <person name="Gasser R.B."/>
        </authorList>
    </citation>
    <scope>NUCLEOTIDE SEQUENCE [LARGE SCALE GENOMIC DNA]</scope>
    <source>
        <strain evidence="2">PN_DK_2014</strain>
    </source>
</reference>
<keyword evidence="3" id="KW-1185">Reference proteome</keyword>
<feature type="compositionally biased region" description="Low complexity" evidence="1">
    <location>
        <begin position="30"/>
        <end position="41"/>
    </location>
</feature>
<feature type="compositionally biased region" description="Basic and acidic residues" evidence="1">
    <location>
        <begin position="240"/>
        <end position="256"/>
    </location>
</feature>
<sequence length="256" mass="28015">MCYLFHVKNRSSSASPPQRRRSNKSGINDSSNAACCSSQSAPVSYNREASNDSSPEEGNNDGGLTNANESLREAKLKNASSITLDDIIACARRKVSTGYVEAPMPDNVLSPVRNGRLSRTERESDVLSTSSKSVSSVKEVTRIQDILAEESSFAKKLLDSDSDTFISCEPPSLETDDDLDQMLRASRPTDVYSNPIMYPADPLLTNDRRSHLSDREMSLDFGVVDLSAPNRIGLASPENDSLKRSKRKEAEFLGSL</sequence>
<evidence type="ECO:0000313" key="3">
    <source>
        <dbReference type="Proteomes" id="UP000031036"/>
    </source>
</evidence>
<dbReference type="AlphaFoldDB" id="A0A0B2UYN2"/>
<accession>A0A0B2UYN2</accession>
<dbReference type="OrthoDB" id="5827428at2759"/>
<protein>
    <submittedName>
        <fullName evidence="2">Uncharacterized protein</fullName>
    </submittedName>
</protein>
<organism evidence="2 3">
    <name type="scientific">Toxocara canis</name>
    <name type="common">Canine roundworm</name>
    <dbReference type="NCBI Taxonomy" id="6265"/>
    <lineage>
        <taxon>Eukaryota</taxon>
        <taxon>Metazoa</taxon>
        <taxon>Ecdysozoa</taxon>
        <taxon>Nematoda</taxon>
        <taxon>Chromadorea</taxon>
        <taxon>Rhabditida</taxon>
        <taxon>Spirurina</taxon>
        <taxon>Ascaridomorpha</taxon>
        <taxon>Ascaridoidea</taxon>
        <taxon>Toxocaridae</taxon>
        <taxon>Toxocara</taxon>
    </lineage>
</organism>
<evidence type="ECO:0000313" key="2">
    <source>
        <dbReference type="EMBL" id="KHN76156.1"/>
    </source>
</evidence>
<gene>
    <name evidence="2" type="ORF">Tcan_05191</name>
</gene>
<name>A0A0B2UYN2_TOXCA</name>
<comment type="caution">
    <text evidence="2">The sequence shown here is derived from an EMBL/GenBank/DDBJ whole genome shotgun (WGS) entry which is preliminary data.</text>
</comment>
<dbReference type="EMBL" id="JPKZ01002567">
    <property type="protein sequence ID" value="KHN76156.1"/>
    <property type="molecule type" value="Genomic_DNA"/>
</dbReference>
<feature type="region of interest" description="Disordered" evidence="1">
    <location>
        <begin position="110"/>
        <end position="130"/>
    </location>
</feature>
<feature type="region of interest" description="Disordered" evidence="1">
    <location>
        <begin position="232"/>
        <end position="256"/>
    </location>
</feature>
<feature type="region of interest" description="Disordered" evidence="1">
    <location>
        <begin position="8"/>
        <end position="66"/>
    </location>
</feature>